<dbReference type="EMBL" id="JAFNEN010000678">
    <property type="protein sequence ID" value="KAG8178636.1"/>
    <property type="molecule type" value="Genomic_DNA"/>
</dbReference>
<sequence length="308" mass="34459">MRYIQHGDHETKSTMWTKTSLHLLCPSFLLFLFLSPGNSFHMGNQAPQGRHLFHKGHNWGDLLTASIIGLAIGGVRNRLKQQQKPLNLQQQMKVSANNQHARFLPFPLQGLMPFQPQFPMMHQASQMLPAFHPQILSRHPFMEDPLAPLLMMEAEEAMASQLMHSILLQQQPLLSSNPLLSGNPLLSSNPLLSNNPFEKLPGLSSSPFEKLQGMSSSPFEKLQGMSSNPFEKLQGMSSNPFEKPPGLSSNPFENMQGLSSNPFEKLQGLSSSPMESEFPAFPEFDEVEKQWKALESQAIRTILAYGAQ</sequence>
<accession>A0AAV6U4I4</accession>
<evidence type="ECO:0000256" key="1">
    <source>
        <dbReference type="SAM" id="MobiDB-lite"/>
    </source>
</evidence>
<gene>
    <name evidence="2" type="ORF">JTE90_010547</name>
</gene>
<feature type="region of interest" description="Disordered" evidence="1">
    <location>
        <begin position="203"/>
        <end position="281"/>
    </location>
</feature>
<proteinExistence type="predicted"/>
<reference evidence="2 3" key="1">
    <citation type="journal article" date="2022" name="Nat. Ecol. Evol.">
        <title>A masculinizing supergene underlies an exaggerated male reproductive morph in a spider.</title>
        <authorList>
            <person name="Hendrickx F."/>
            <person name="De Corte Z."/>
            <person name="Sonet G."/>
            <person name="Van Belleghem S.M."/>
            <person name="Kostlbacher S."/>
            <person name="Vangestel C."/>
        </authorList>
    </citation>
    <scope>NUCLEOTIDE SEQUENCE [LARGE SCALE GENOMIC DNA]</scope>
    <source>
        <strain evidence="2">W744_W776</strain>
    </source>
</reference>
<keyword evidence="3" id="KW-1185">Reference proteome</keyword>
<comment type="caution">
    <text evidence="2">The sequence shown here is derived from an EMBL/GenBank/DDBJ whole genome shotgun (WGS) entry which is preliminary data.</text>
</comment>
<dbReference type="AlphaFoldDB" id="A0AAV6U4I4"/>
<name>A0AAV6U4I4_9ARAC</name>
<feature type="compositionally biased region" description="Polar residues" evidence="1">
    <location>
        <begin position="203"/>
        <end position="240"/>
    </location>
</feature>
<protein>
    <submittedName>
        <fullName evidence="2">Uncharacterized protein</fullName>
    </submittedName>
</protein>
<evidence type="ECO:0000313" key="2">
    <source>
        <dbReference type="EMBL" id="KAG8178636.1"/>
    </source>
</evidence>
<organism evidence="2 3">
    <name type="scientific">Oedothorax gibbosus</name>
    <dbReference type="NCBI Taxonomy" id="931172"/>
    <lineage>
        <taxon>Eukaryota</taxon>
        <taxon>Metazoa</taxon>
        <taxon>Ecdysozoa</taxon>
        <taxon>Arthropoda</taxon>
        <taxon>Chelicerata</taxon>
        <taxon>Arachnida</taxon>
        <taxon>Araneae</taxon>
        <taxon>Araneomorphae</taxon>
        <taxon>Entelegynae</taxon>
        <taxon>Araneoidea</taxon>
        <taxon>Linyphiidae</taxon>
        <taxon>Erigoninae</taxon>
        <taxon>Oedothorax</taxon>
    </lineage>
</organism>
<dbReference type="Proteomes" id="UP000827092">
    <property type="component" value="Unassembled WGS sequence"/>
</dbReference>
<evidence type="ECO:0000313" key="3">
    <source>
        <dbReference type="Proteomes" id="UP000827092"/>
    </source>
</evidence>
<feature type="compositionally biased region" description="Polar residues" evidence="1">
    <location>
        <begin position="247"/>
        <end position="274"/>
    </location>
</feature>